<dbReference type="EMBL" id="JAANOU010000001">
    <property type="protein sequence ID" value="NIH83106.1"/>
    <property type="molecule type" value="Genomic_DNA"/>
</dbReference>
<accession>A0ABX0T6A8</accession>
<evidence type="ECO:0000313" key="5">
    <source>
        <dbReference type="Proteomes" id="UP000754495"/>
    </source>
</evidence>
<gene>
    <name evidence="3" type="ORF">FHX46_000009</name>
    <name evidence="4" type="ORF">FHX46_005636</name>
</gene>
<keyword evidence="2" id="KW-0472">Membrane</keyword>
<feature type="region of interest" description="Disordered" evidence="1">
    <location>
        <begin position="172"/>
        <end position="206"/>
    </location>
</feature>
<evidence type="ECO:0000313" key="4">
    <source>
        <dbReference type="EMBL" id="NIH83106.1"/>
    </source>
</evidence>
<keyword evidence="2" id="KW-0812">Transmembrane</keyword>
<reference evidence="4 5" key="1">
    <citation type="submission" date="2020-03" db="EMBL/GenBank/DDBJ databases">
        <title>Sequencing the genomes of 1000 actinobacteria strains.</title>
        <authorList>
            <person name="Klenk H.-P."/>
        </authorList>
    </citation>
    <scope>NUCLEOTIDE SEQUENCE [LARGE SCALE GENOMIC DNA]</scope>
    <source>
        <strain evidence="4 5">DSM 45668</strain>
    </source>
</reference>
<keyword evidence="5" id="KW-1185">Reference proteome</keyword>
<feature type="compositionally biased region" description="Polar residues" evidence="1">
    <location>
        <begin position="172"/>
        <end position="184"/>
    </location>
</feature>
<evidence type="ECO:0000313" key="3">
    <source>
        <dbReference type="EMBL" id="NIH77479.1"/>
    </source>
</evidence>
<feature type="region of interest" description="Disordered" evidence="1">
    <location>
        <begin position="1"/>
        <end position="69"/>
    </location>
</feature>
<feature type="transmembrane region" description="Helical" evidence="2">
    <location>
        <begin position="74"/>
        <end position="94"/>
    </location>
</feature>
<feature type="compositionally biased region" description="Gly residues" evidence="1">
    <location>
        <begin position="188"/>
        <end position="206"/>
    </location>
</feature>
<keyword evidence="2" id="KW-1133">Transmembrane helix</keyword>
<name>A0ABX0T6A8_9PSEU</name>
<dbReference type="Proteomes" id="UP000754495">
    <property type="component" value="Unassembled WGS sequence"/>
</dbReference>
<protein>
    <submittedName>
        <fullName evidence="4">Membrane protein YgcG</fullName>
    </submittedName>
</protein>
<dbReference type="RefSeq" id="WP_243871197.1">
    <property type="nucleotide sequence ID" value="NZ_JAANOU010000001.1"/>
</dbReference>
<evidence type="ECO:0000256" key="2">
    <source>
        <dbReference type="SAM" id="Phobius"/>
    </source>
</evidence>
<organism evidence="4 5">
    <name type="scientific">Amycolatopsis viridis</name>
    <dbReference type="NCBI Taxonomy" id="185678"/>
    <lineage>
        <taxon>Bacteria</taxon>
        <taxon>Bacillati</taxon>
        <taxon>Actinomycetota</taxon>
        <taxon>Actinomycetes</taxon>
        <taxon>Pseudonocardiales</taxon>
        <taxon>Pseudonocardiaceae</taxon>
        <taxon>Amycolatopsis</taxon>
    </lineage>
</organism>
<comment type="caution">
    <text evidence="4">The sequence shown here is derived from an EMBL/GenBank/DDBJ whole genome shotgun (WGS) entry which is preliminary data.</text>
</comment>
<evidence type="ECO:0000256" key="1">
    <source>
        <dbReference type="SAM" id="MobiDB-lite"/>
    </source>
</evidence>
<dbReference type="EMBL" id="JAANOU010000001">
    <property type="protein sequence ID" value="NIH77479.1"/>
    <property type="molecule type" value="Genomic_DNA"/>
</dbReference>
<sequence>MTEDGAPGAAEPPEEQPPRGSMRFQDPSTTTPREPTLAEQRARRKAEEEHNRRVAAAKQAHAEATRKAATRRKVLIGSGVAVGLVAVVATWYVAGTGETVNAVCTDGSNTVQPDEYCDDSYATSHGGYYNSATGFWFIPLPNGGGYRQYRYNYGGTGAIGQPVSGGTYTKPSGNTTVKTSSGKTVQRGGFGISGKTSGGGGKSGGS</sequence>
<proteinExistence type="predicted"/>
<feature type="compositionally biased region" description="Low complexity" evidence="1">
    <location>
        <begin position="1"/>
        <end position="11"/>
    </location>
</feature>